<reference evidence="6 7" key="2">
    <citation type="submission" date="2020-07" db="EMBL/GenBank/DDBJ databases">
        <title>Genome assembly of wild tea tree DASZ reveals pedigree and selection history of tea varieties.</title>
        <authorList>
            <person name="Zhang W."/>
        </authorList>
    </citation>
    <scope>NUCLEOTIDE SEQUENCE [LARGE SCALE GENOMIC DNA]</scope>
    <source>
        <strain evidence="7">cv. G240</strain>
        <tissue evidence="6">Leaf</tissue>
    </source>
</reference>
<dbReference type="GO" id="GO:0006352">
    <property type="term" value="P:DNA-templated transcription initiation"/>
    <property type="evidence" value="ECO:0007669"/>
    <property type="project" value="InterPro"/>
</dbReference>
<dbReference type="InterPro" id="IPR006590">
    <property type="entry name" value="RNA_pol_Rpb4/RPC9_core"/>
</dbReference>
<feature type="domain" description="RNA polymerase Rpb4/RPC9 core" evidence="5">
    <location>
        <begin position="93"/>
        <end position="214"/>
    </location>
</feature>
<keyword evidence="2" id="KW-0539">Nucleus</keyword>
<keyword evidence="7" id="KW-1185">Reference proteome</keyword>
<evidence type="ECO:0000256" key="3">
    <source>
        <dbReference type="ARBA" id="ARBA00025724"/>
    </source>
</evidence>
<evidence type="ECO:0000313" key="7">
    <source>
        <dbReference type="Proteomes" id="UP000593564"/>
    </source>
</evidence>
<evidence type="ECO:0000256" key="4">
    <source>
        <dbReference type="SAM" id="MobiDB-lite"/>
    </source>
</evidence>
<comment type="subcellular location">
    <subcellularLocation>
        <location evidence="1">Nucleus</location>
    </subcellularLocation>
</comment>
<dbReference type="GO" id="GO:0000166">
    <property type="term" value="F:nucleotide binding"/>
    <property type="evidence" value="ECO:0007669"/>
    <property type="project" value="InterPro"/>
</dbReference>
<dbReference type="InterPro" id="IPR010997">
    <property type="entry name" value="HRDC-like_sf"/>
</dbReference>
<dbReference type="GO" id="GO:0030880">
    <property type="term" value="C:RNA polymerase complex"/>
    <property type="evidence" value="ECO:0007669"/>
    <property type="project" value="InterPro"/>
</dbReference>
<dbReference type="AlphaFoldDB" id="A0A7J7GRU0"/>
<dbReference type="SMART" id="SM00657">
    <property type="entry name" value="RPOL4c"/>
    <property type="match status" value="1"/>
</dbReference>
<name>A0A7J7GRU0_CAMSI</name>
<evidence type="ECO:0000256" key="2">
    <source>
        <dbReference type="ARBA" id="ARBA00023242"/>
    </source>
</evidence>
<dbReference type="Gene3D" id="1.20.1250.40">
    <property type="match status" value="1"/>
</dbReference>
<dbReference type="InterPro" id="IPR005574">
    <property type="entry name" value="Rpb4/RPC9"/>
</dbReference>
<reference evidence="7" key="1">
    <citation type="journal article" date="2020" name="Nat. Commun.">
        <title>Genome assembly of wild tea tree DASZ reveals pedigree and selection history of tea varieties.</title>
        <authorList>
            <person name="Zhang W."/>
            <person name="Zhang Y."/>
            <person name="Qiu H."/>
            <person name="Guo Y."/>
            <person name="Wan H."/>
            <person name="Zhang X."/>
            <person name="Scossa F."/>
            <person name="Alseekh S."/>
            <person name="Zhang Q."/>
            <person name="Wang P."/>
            <person name="Xu L."/>
            <person name="Schmidt M.H."/>
            <person name="Jia X."/>
            <person name="Li D."/>
            <person name="Zhu A."/>
            <person name="Guo F."/>
            <person name="Chen W."/>
            <person name="Ni D."/>
            <person name="Usadel B."/>
            <person name="Fernie A.R."/>
            <person name="Wen W."/>
        </authorList>
    </citation>
    <scope>NUCLEOTIDE SEQUENCE [LARGE SCALE GENOMIC DNA]</scope>
    <source>
        <strain evidence="7">cv. G240</strain>
    </source>
</reference>
<accession>A0A7J7GRU0</accession>
<gene>
    <name evidence="6" type="ORF">HYC85_017576</name>
</gene>
<proteinExistence type="inferred from homology"/>
<comment type="similarity">
    <text evidence="3">Belongs to the eukaryotic RPB4 RNA polymerase subunit family.</text>
</comment>
<evidence type="ECO:0000259" key="5">
    <source>
        <dbReference type="SMART" id="SM00657"/>
    </source>
</evidence>
<dbReference type="EMBL" id="JACBKZ010000008">
    <property type="protein sequence ID" value="KAF5943499.1"/>
    <property type="molecule type" value="Genomic_DNA"/>
</dbReference>
<organism evidence="6 7">
    <name type="scientific">Camellia sinensis</name>
    <name type="common">Tea plant</name>
    <name type="synonym">Thea sinensis</name>
    <dbReference type="NCBI Taxonomy" id="4442"/>
    <lineage>
        <taxon>Eukaryota</taxon>
        <taxon>Viridiplantae</taxon>
        <taxon>Streptophyta</taxon>
        <taxon>Embryophyta</taxon>
        <taxon>Tracheophyta</taxon>
        <taxon>Spermatophyta</taxon>
        <taxon>Magnoliopsida</taxon>
        <taxon>eudicotyledons</taxon>
        <taxon>Gunneridae</taxon>
        <taxon>Pentapetalae</taxon>
        <taxon>asterids</taxon>
        <taxon>Ericales</taxon>
        <taxon>Theaceae</taxon>
        <taxon>Camellia</taxon>
    </lineage>
</organism>
<feature type="region of interest" description="Disordered" evidence="4">
    <location>
        <begin position="1"/>
        <end position="34"/>
    </location>
</feature>
<dbReference type="Proteomes" id="UP000593564">
    <property type="component" value="Unassembled WGS sequence"/>
</dbReference>
<dbReference type="GO" id="GO:0005634">
    <property type="term" value="C:nucleus"/>
    <property type="evidence" value="ECO:0007669"/>
    <property type="project" value="UniProtKB-SubCell"/>
</dbReference>
<sequence length="214" mass="23047">MSEKGGKGFSLPKASLKGKDDSSAKSKRPRKVQFDYKESLESTVNLSAKSGAKVGLPIGKDWGKGGKGDNVANGGKSPVSKESSTLELKVEQELPKNAKCLMDCEAADILEGIQEHMIILSEDPTIKIPIAFDRGLQYAKTVSHYTSPQSVRQVLEPLKKHGVSDSEMCLIANICPESVDEVFALIPSLKGKKNKLTEPLKGALSELAILKHST</sequence>
<evidence type="ECO:0000313" key="6">
    <source>
        <dbReference type="EMBL" id="KAF5943499.1"/>
    </source>
</evidence>
<comment type="caution">
    <text evidence="6">The sequence shown here is derived from an EMBL/GenBank/DDBJ whole genome shotgun (WGS) entry which is preliminary data.</text>
</comment>
<dbReference type="Pfam" id="PF03874">
    <property type="entry name" value="RNA_pol_Rpb4"/>
    <property type="match status" value="1"/>
</dbReference>
<dbReference type="SUPFAM" id="SSF47819">
    <property type="entry name" value="HRDC-like"/>
    <property type="match status" value="1"/>
</dbReference>
<evidence type="ECO:0000256" key="1">
    <source>
        <dbReference type="ARBA" id="ARBA00004123"/>
    </source>
</evidence>
<protein>
    <recommendedName>
        <fullName evidence="5">RNA polymerase Rpb4/RPC9 core domain-containing protein</fullName>
    </recommendedName>
</protein>
<dbReference type="PANTHER" id="PTHR21297">
    <property type="entry name" value="DNA-DIRECTED RNA POLYMERASE II"/>
    <property type="match status" value="1"/>
</dbReference>
<dbReference type="InterPro" id="IPR038324">
    <property type="entry name" value="Rpb4/RPC9_sf"/>
</dbReference>
<feature type="region of interest" description="Disordered" evidence="4">
    <location>
        <begin position="57"/>
        <end position="84"/>
    </location>
</feature>
<dbReference type="InterPro" id="IPR045222">
    <property type="entry name" value="Rpb4-like"/>
</dbReference>